<dbReference type="NCBIfam" id="NF045959">
    <property type="entry name" value="LppA_rel_LP"/>
    <property type="match status" value="1"/>
</dbReference>
<gene>
    <name evidence="3" type="ordered locus">MHJ_0661</name>
</gene>
<feature type="signal peptide" evidence="2">
    <location>
        <begin position="1"/>
        <end position="32"/>
    </location>
</feature>
<dbReference type="OrthoDB" id="400875at2"/>
<dbReference type="AlphaFoldDB" id="Q4A927"/>
<dbReference type="KEGG" id="mhj:MHJ_0661"/>
<dbReference type="Proteomes" id="UP000000548">
    <property type="component" value="Chromosome"/>
</dbReference>
<feature type="compositionally biased region" description="Basic and acidic residues" evidence="1">
    <location>
        <begin position="113"/>
        <end position="124"/>
    </location>
</feature>
<evidence type="ECO:0008006" key="5">
    <source>
        <dbReference type="Google" id="ProtNLM"/>
    </source>
</evidence>
<evidence type="ECO:0000256" key="2">
    <source>
        <dbReference type="SAM" id="SignalP"/>
    </source>
</evidence>
<sequence>MKSKKTKKYIFLLLNPVALLFLSASCSNTAPATTKISKDQKEDKGTIRKEVENPKKSEEKPSTEKSEVSTKKSESSEEKIEENPKNEAVEKKDEIAKQKDEISKPNGENPQPELDKPQAEDDHQVEKIDVKPFNPKEDQKDDDIKLAQLKGYLSTLPNTLYITTSLQNDLPLTIIHSGKGEKKDLGYVNFVKPIQDFNDTEYEAKLDFSDAQQKENKTKNPIENVGLVLSLKDNKKITSSKKIRLLYTEEQENKSHLKAKSLPESFKHIFPSFLAFALLNKEKEVISLPFFNESGYVLNNQNFGAGLKSIFAEFNNSENNNQKDKFGFDVVSAQPDDEKGELKLNFQLWKINETNGDQKEIFPKIESLTFSNLAKNSDNNYEIKLDEATTNTNLNNEDFGLKNAGENLNTSKFKKNEFIKKIIDNIRVNIKAENINNKWLKVSEAKYKNWLIFPQIQYANLDSTKLINNLKLEKQQENKISWTLNLESYLLDNNQILTPDSDFIFGEQKKTITIKGEMQLS</sequence>
<feature type="chain" id="PRO_5004235564" description="LppA family lipoprotein" evidence="2">
    <location>
        <begin position="33"/>
        <end position="521"/>
    </location>
</feature>
<keyword evidence="2" id="KW-0732">Signal</keyword>
<dbReference type="PROSITE" id="PS51257">
    <property type="entry name" value="PROKAR_LIPOPROTEIN"/>
    <property type="match status" value="1"/>
</dbReference>
<dbReference type="GeneID" id="41334964"/>
<dbReference type="EMBL" id="AE017243">
    <property type="protein sequence ID" value="AAZ44744.2"/>
    <property type="molecule type" value="Genomic_DNA"/>
</dbReference>
<evidence type="ECO:0000256" key="1">
    <source>
        <dbReference type="SAM" id="MobiDB-lite"/>
    </source>
</evidence>
<protein>
    <recommendedName>
        <fullName evidence="5">LppA family lipoprotein</fullName>
    </recommendedName>
</protein>
<dbReference type="InterPro" id="IPR019992">
    <property type="entry name" value="Mycoides_lipoprot_LppA/p72"/>
</dbReference>
<organism evidence="3 4">
    <name type="scientific">Mesomycoplasma hyopneumoniae (strain J / ATCC 25934 / NCTC 10110)</name>
    <name type="common">Mycoplasma hyopneumoniae</name>
    <dbReference type="NCBI Taxonomy" id="262719"/>
    <lineage>
        <taxon>Bacteria</taxon>
        <taxon>Bacillati</taxon>
        <taxon>Mycoplasmatota</taxon>
        <taxon>Mycoplasmoidales</taxon>
        <taxon>Metamycoplasmataceae</taxon>
        <taxon>Mesomycoplasma</taxon>
    </lineage>
</organism>
<reference evidence="3 4" key="1">
    <citation type="journal article" date="2005" name="J. Bacteriol.">
        <title>Swine and poultry pathogens: the complete genome sequences of two strains of Mycoplasma hyopneumoniae and a strain of Mycoplasma synoviae.</title>
        <authorList>
            <person name="Vasconcelos A.T."/>
            <person name="Ferreira H.B."/>
            <person name="Bizarro C.V."/>
            <person name="Bonatto S.L."/>
            <person name="Carvalho M.O."/>
            <person name="Pinto P.M."/>
            <person name="Almeida D.F."/>
            <person name="Almeida L.G."/>
            <person name="Almeida R."/>
            <person name="Alves-Filho L."/>
            <person name="Assuncao E.N."/>
            <person name="Azevedo V.A."/>
            <person name="Bogo M.R."/>
            <person name="Brigido M.M."/>
            <person name="Brocchi M."/>
            <person name="Burity H.A."/>
            <person name="Camargo A.A."/>
            <person name="Camargo S.S."/>
            <person name="Carepo M.S."/>
            <person name="Carraro D.M."/>
            <person name="de Mattos Cascardo J.C."/>
            <person name="Castro L.A."/>
            <person name="Cavalcanti G."/>
            <person name="Chemale G."/>
            <person name="Collevatti R.G."/>
            <person name="Cunha C.W."/>
            <person name="Dallagiovanna B."/>
            <person name="Dambros B.P."/>
            <person name="Dellagostin O.A."/>
            <person name="Falcao C."/>
            <person name="Fantinatti-Garboggini F."/>
            <person name="Felipe M.S."/>
            <person name="Fiorentin L."/>
            <person name="Franco G.R."/>
            <person name="Freitas N.S."/>
            <person name="Frias D."/>
            <person name="Grangeiro T.B."/>
            <person name="Grisard E.C."/>
            <person name="Guimaraes C.T."/>
            <person name="Hungria M."/>
            <person name="Jardim S.N."/>
            <person name="Krieger M.A."/>
            <person name="Laurino J.P."/>
            <person name="Lima L.F."/>
            <person name="Lopes M.I."/>
            <person name="Loreto E.L."/>
            <person name="Madeira H.M."/>
            <person name="Manfio G.P."/>
            <person name="Maranhao A.Q."/>
            <person name="Martinkovics C.T."/>
            <person name="Medeiros S.R."/>
            <person name="Moreira M.A."/>
            <person name="Neiva M."/>
            <person name="Ramalho-Neto C.E."/>
            <person name="Nicolas M.F."/>
            <person name="Oliveira S.C."/>
            <person name="Paixao R.F."/>
            <person name="Pedrosa F.O."/>
            <person name="Pena S.D."/>
            <person name="Pereira M."/>
            <person name="Pereira-Ferrari L."/>
            <person name="Piffer I."/>
            <person name="Pinto L.S."/>
            <person name="Potrich D.P."/>
            <person name="Salim A.C."/>
            <person name="Santos F.R."/>
            <person name="Schmitt R."/>
            <person name="Schneider M.P."/>
            <person name="Schrank A."/>
            <person name="Schrank I.S."/>
            <person name="Schuck A.F."/>
            <person name="Seuanez H.N."/>
            <person name="Silva D.W."/>
            <person name="Silva R."/>
            <person name="Silva S.C."/>
            <person name="Soares C.M."/>
            <person name="Souza K.R."/>
            <person name="Souza R.C."/>
            <person name="Staats C.C."/>
            <person name="Steffens M.B."/>
            <person name="Teixeira S.M."/>
            <person name="Urmenyi T.P."/>
            <person name="Vainstein M.H."/>
            <person name="Zuccherato L.W."/>
            <person name="Simpson A.J."/>
            <person name="Zaha A."/>
        </authorList>
    </citation>
    <scope>NUCLEOTIDE SEQUENCE [LARGE SCALE GENOMIC DNA]</scope>
    <source>
        <strain evidence="4">J / ATCC 25934 / NCTC 10110</strain>
    </source>
</reference>
<dbReference type="RefSeq" id="WP_148166910.1">
    <property type="nucleotide sequence ID" value="NC_007295.1"/>
</dbReference>
<proteinExistence type="predicted"/>
<feature type="compositionally biased region" description="Basic and acidic residues" evidence="1">
    <location>
        <begin position="36"/>
        <end position="103"/>
    </location>
</feature>
<feature type="region of interest" description="Disordered" evidence="1">
    <location>
        <begin position="28"/>
        <end position="124"/>
    </location>
</feature>
<name>Q4A927_MESHJ</name>
<dbReference type="HOGENOM" id="CLU_038924_0_0_14"/>
<accession>Q4A927</accession>
<dbReference type="eggNOG" id="ENOG5031YUS">
    <property type="taxonomic scope" value="Bacteria"/>
</dbReference>
<dbReference type="NCBIfam" id="TIGR03490">
    <property type="entry name" value="Mycoplas_LppA"/>
    <property type="match status" value="1"/>
</dbReference>
<evidence type="ECO:0000313" key="4">
    <source>
        <dbReference type="Proteomes" id="UP000000548"/>
    </source>
</evidence>
<evidence type="ECO:0000313" key="3">
    <source>
        <dbReference type="EMBL" id="AAZ44744.2"/>
    </source>
</evidence>